<organism evidence="2 3">
    <name type="scientific">Ficus carica</name>
    <name type="common">Common fig</name>
    <dbReference type="NCBI Taxonomy" id="3494"/>
    <lineage>
        <taxon>Eukaryota</taxon>
        <taxon>Viridiplantae</taxon>
        <taxon>Streptophyta</taxon>
        <taxon>Embryophyta</taxon>
        <taxon>Tracheophyta</taxon>
        <taxon>Spermatophyta</taxon>
        <taxon>Magnoliopsida</taxon>
        <taxon>eudicotyledons</taxon>
        <taxon>Gunneridae</taxon>
        <taxon>Pentapetalae</taxon>
        <taxon>rosids</taxon>
        <taxon>fabids</taxon>
        <taxon>Rosales</taxon>
        <taxon>Moraceae</taxon>
        <taxon>Ficeae</taxon>
        <taxon>Ficus</taxon>
    </lineage>
</organism>
<dbReference type="AlphaFoldDB" id="A0AA88DU85"/>
<feature type="region of interest" description="Disordered" evidence="1">
    <location>
        <begin position="1"/>
        <end position="60"/>
    </location>
</feature>
<name>A0AA88DU85_FICCA</name>
<proteinExistence type="predicted"/>
<accession>A0AA88DU85</accession>
<evidence type="ECO:0000313" key="2">
    <source>
        <dbReference type="EMBL" id="GMN61381.1"/>
    </source>
</evidence>
<dbReference type="Proteomes" id="UP001187192">
    <property type="component" value="Unassembled WGS sequence"/>
</dbReference>
<evidence type="ECO:0000313" key="3">
    <source>
        <dbReference type="Proteomes" id="UP001187192"/>
    </source>
</evidence>
<protein>
    <submittedName>
        <fullName evidence="2">Uncharacterized protein</fullName>
    </submittedName>
</protein>
<keyword evidence="3" id="KW-1185">Reference proteome</keyword>
<comment type="caution">
    <text evidence="2">The sequence shown here is derived from an EMBL/GenBank/DDBJ whole genome shotgun (WGS) entry which is preliminary data.</text>
</comment>
<dbReference type="Gramene" id="FCD_00025905-RA">
    <property type="protein sequence ID" value="FCD_00025905-RA:cds"/>
    <property type="gene ID" value="FCD_00025905"/>
</dbReference>
<feature type="compositionally biased region" description="Low complexity" evidence="1">
    <location>
        <begin position="43"/>
        <end position="60"/>
    </location>
</feature>
<reference evidence="2" key="1">
    <citation type="submission" date="2023-07" db="EMBL/GenBank/DDBJ databases">
        <title>draft genome sequence of fig (Ficus carica).</title>
        <authorList>
            <person name="Takahashi T."/>
            <person name="Nishimura K."/>
        </authorList>
    </citation>
    <scope>NUCLEOTIDE SEQUENCE</scope>
</reference>
<evidence type="ECO:0000256" key="1">
    <source>
        <dbReference type="SAM" id="MobiDB-lite"/>
    </source>
</evidence>
<sequence>MDTKKPKSSHGQAMASSGHGQGPAYGHPPQPRAGQRPLDGHSHALAGHSQAAPAAALAAS</sequence>
<dbReference type="EMBL" id="BTGU01000111">
    <property type="protein sequence ID" value="GMN61381.1"/>
    <property type="molecule type" value="Genomic_DNA"/>
</dbReference>
<gene>
    <name evidence="2" type="ORF">TIFTF001_030465</name>
</gene>